<dbReference type="Proteomes" id="UP001732780">
    <property type="component" value="Chromosome 9"/>
</dbReference>
<gene>
    <name evidence="2" type="primary">LOC123615488</name>
</gene>
<protein>
    <submittedName>
        <fullName evidence="2">Uncharacterized protein LOC123615488</fullName>
    </submittedName>
</protein>
<reference evidence="2" key="1">
    <citation type="submission" date="2025-08" db="UniProtKB">
        <authorList>
            <consortium name="RefSeq"/>
        </authorList>
    </citation>
    <scope>IDENTIFICATION</scope>
    <source>
        <tissue evidence="2">Blood</tissue>
    </source>
</reference>
<sequence>MQVPGRGPAGSRRSAVRGAHRPPGSAEPRPLRRCGGLPTPPGATARSGAQGLRRRGAAPPGVTVCGALSGGGEPGRGGAGTARPRGVGRALRGGTSAACAAPRSQRRRPGAAAGEVSVRAAPKRGSCALPPEDARGDPEAAQADGLAGPRRRQLAEGVRLPRGTRAASRAEGRAETGPALPRADEAASPAAQTPLSAGAALSPGPRGAAATPSPGAAPGPPGERPDSRPHQAKQEQGFGCLSSVWRRESGGEPASSPSQLPGPPAFPTCGPSVFKAATCSLCALFCHHNSLSRPQRERFCL</sequence>
<dbReference type="RefSeq" id="XP_074227293.1">
    <property type="nucleotide sequence ID" value="XM_074371192.1"/>
</dbReference>
<evidence type="ECO:0000313" key="1">
    <source>
        <dbReference type="Proteomes" id="UP001732780"/>
    </source>
</evidence>
<proteinExistence type="predicted"/>
<evidence type="ECO:0000313" key="2">
    <source>
        <dbReference type="RefSeq" id="XP_074227293.1"/>
    </source>
</evidence>
<name>A0AC58QYD3_CAMBA</name>
<organism evidence="1 2">
    <name type="scientific">Camelus bactrianus</name>
    <name type="common">Bactrian camel</name>
    <dbReference type="NCBI Taxonomy" id="9837"/>
    <lineage>
        <taxon>Eukaryota</taxon>
        <taxon>Metazoa</taxon>
        <taxon>Chordata</taxon>
        <taxon>Craniata</taxon>
        <taxon>Vertebrata</taxon>
        <taxon>Euteleostomi</taxon>
        <taxon>Mammalia</taxon>
        <taxon>Eutheria</taxon>
        <taxon>Laurasiatheria</taxon>
        <taxon>Artiodactyla</taxon>
        <taxon>Tylopoda</taxon>
        <taxon>Camelidae</taxon>
        <taxon>Camelus</taxon>
    </lineage>
</organism>
<accession>A0AC58QYD3</accession>
<keyword evidence="1" id="KW-1185">Reference proteome</keyword>